<protein>
    <submittedName>
        <fullName evidence="1">Uncharacterized protein</fullName>
    </submittedName>
</protein>
<evidence type="ECO:0000313" key="2">
    <source>
        <dbReference type="Proteomes" id="UP000216752"/>
    </source>
</evidence>
<keyword evidence="2" id="KW-1185">Reference proteome</keyword>
<dbReference type="RefSeq" id="WP_094604840.1">
    <property type="nucleotide sequence ID" value="NZ_CP155573.1"/>
</dbReference>
<organism evidence="1 2">
    <name type="scientific">Sporomusa silvacetica DSM 10669</name>
    <dbReference type="NCBI Taxonomy" id="1123289"/>
    <lineage>
        <taxon>Bacteria</taxon>
        <taxon>Bacillati</taxon>
        <taxon>Bacillota</taxon>
        <taxon>Negativicutes</taxon>
        <taxon>Selenomonadales</taxon>
        <taxon>Sporomusaceae</taxon>
        <taxon>Sporomusa</taxon>
    </lineage>
</organism>
<name>A0ABZ3IJV8_9FIRM</name>
<accession>A0ABZ3IJV8</accession>
<dbReference type="Proteomes" id="UP000216752">
    <property type="component" value="Chromosome"/>
</dbReference>
<sequence>MYKEIEFSEAQKGFGLVFTDPSTGIRNLVGIFDTYDEACKNGQEGSKQSLMIRPEVVIWDRKNYDEYDWVYKK</sequence>
<gene>
    <name evidence="1" type="ORF">SPSIL_019010</name>
</gene>
<reference evidence="1" key="1">
    <citation type="submission" date="2024-05" db="EMBL/GenBank/DDBJ databases">
        <title>Isolation and characterization of Sporomusa carbonis sp. nov., a carboxydotrophic hydrogenogen in the genus of Sporomusa isolated from a charcoal burning pile.</title>
        <authorList>
            <person name="Boeer T."/>
            <person name="Rosenbaum F."/>
            <person name="Eysell L."/>
            <person name="Mueller V."/>
            <person name="Daniel R."/>
            <person name="Poehlein A."/>
        </authorList>
    </citation>
    <scope>NUCLEOTIDE SEQUENCE [LARGE SCALE GENOMIC DNA]</scope>
    <source>
        <strain evidence="1">DSM 10669</strain>
    </source>
</reference>
<dbReference type="EMBL" id="CP155573">
    <property type="protein sequence ID" value="XFO65757.1"/>
    <property type="molecule type" value="Genomic_DNA"/>
</dbReference>
<proteinExistence type="predicted"/>
<evidence type="ECO:0000313" key="1">
    <source>
        <dbReference type="EMBL" id="XFO65757.1"/>
    </source>
</evidence>